<gene>
    <name evidence="1" type="ORF">LH29_24515</name>
</gene>
<protein>
    <submittedName>
        <fullName evidence="1">Uncharacterized protein</fullName>
    </submittedName>
</protein>
<keyword evidence="2" id="KW-1185">Reference proteome</keyword>
<evidence type="ECO:0000313" key="1">
    <source>
        <dbReference type="EMBL" id="KJF41617.1"/>
    </source>
</evidence>
<dbReference type="Proteomes" id="UP000032544">
    <property type="component" value="Unassembled WGS sequence"/>
</dbReference>
<dbReference type="AlphaFoldDB" id="A0A0D8J3Y2"/>
<accession>A0A0D8J3Y2</accession>
<organism evidence="1 2">
    <name type="scientific">Draconibacterium sediminis</name>
    <dbReference type="NCBI Taxonomy" id="1544798"/>
    <lineage>
        <taxon>Bacteria</taxon>
        <taxon>Pseudomonadati</taxon>
        <taxon>Bacteroidota</taxon>
        <taxon>Bacteroidia</taxon>
        <taxon>Marinilabiliales</taxon>
        <taxon>Prolixibacteraceae</taxon>
        <taxon>Draconibacterium</taxon>
    </lineage>
</organism>
<sequence length="171" mass="18840">MKYNIHNIWKGNAPPVESRVERREIPVDSIGITRPEWRVESIVQNVFPHLACPVLLSGGGNVRRTKGVTRSSKLEACSFFNGSPLLNMRDGPRGRAPANSLAMANGLVTLNQSSVSLCVYSVLSAVKNKNTTERALHTRHNRAIYALYPTKAFRMHCIPKKSELAGGKGQC</sequence>
<reference evidence="1 2" key="1">
    <citation type="submission" date="2014-09" db="EMBL/GenBank/DDBJ databases">
        <title>Draft Genome Sequence of Draconibacterium sp. JN14CK-3.</title>
        <authorList>
            <person name="Dong C."/>
            <person name="Lai Q."/>
            <person name="Shao Z."/>
        </authorList>
    </citation>
    <scope>NUCLEOTIDE SEQUENCE [LARGE SCALE GENOMIC DNA]</scope>
    <source>
        <strain evidence="1 2">JN14CK-3</strain>
    </source>
</reference>
<evidence type="ECO:0000313" key="2">
    <source>
        <dbReference type="Proteomes" id="UP000032544"/>
    </source>
</evidence>
<dbReference type="EMBL" id="JRHC01000012">
    <property type="protein sequence ID" value="KJF41617.1"/>
    <property type="molecule type" value="Genomic_DNA"/>
</dbReference>
<proteinExistence type="predicted"/>
<comment type="caution">
    <text evidence="1">The sequence shown here is derived from an EMBL/GenBank/DDBJ whole genome shotgun (WGS) entry which is preliminary data.</text>
</comment>
<name>A0A0D8J3Y2_9BACT</name>